<dbReference type="GO" id="GO:0005634">
    <property type="term" value="C:nucleus"/>
    <property type="evidence" value="ECO:0007669"/>
    <property type="project" value="UniProtKB-SubCell"/>
</dbReference>
<reference evidence="9" key="1">
    <citation type="journal article" date="2021" name="Sci. Adv.">
        <title>The American lobster genome reveals insights on longevity, neural, and immune adaptations.</title>
        <authorList>
            <person name="Polinski J.M."/>
            <person name="Zimin A.V."/>
            <person name="Clark K.F."/>
            <person name="Kohn A.B."/>
            <person name="Sadowski N."/>
            <person name="Timp W."/>
            <person name="Ptitsyn A."/>
            <person name="Khanna P."/>
            <person name="Romanova D.Y."/>
            <person name="Williams P."/>
            <person name="Greenwood S.J."/>
            <person name="Moroz L.L."/>
            <person name="Walt D.R."/>
            <person name="Bodnar A.G."/>
        </authorList>
    </citation>
    <scope>NUCLEOTIDE SEQUENCE</scope>
    <source>
        <strain evidence="9">GMGI-L3</strain>
    </source>
</reference>
<dbReference type="PANTHER" id="PTHR24333">
    <property type="entry name" value="HOMEO BOX HB9 LIKE A-RELATED"/>
    <property type="match status" value="1"/>
</dbReference>
<evidence type="ECO:0000313" key="10">
    <source>
        <dbReference type="Proteomes" id="UP000747542"/>
    </source>
</evidence>
<comment type="caution">
    <text evidence="9">The sequence shown here is derived from an EMBL/GenBank/DDBJ whole genome shotgun (WGS) entry which is preliminary data.</text>
</comment>
<evidence type="ECO:0000256" key="3">
    <source>
        <dbReference type="ARBA" id="ARBA00023155"/>
    </source>
</evidence>
<dbReference type="InterPro" id="IPR001356">
    <property type="entry name" value="HD"/>
</dbReference>
<feature type="region of interest" description="Disordered" evidence="7">
    <location>
        <begin position="102"/>
        <end position="255"/>
    </location>
</feature>
<dbReference type="PRINTS" id="PR00024">
    <property type="entry name" value="HOMEOBOX"/>
</dbReference>
<dbReference type="Gene3D" id="1.10.10.60">
    <property type="entry name" value="Homeodomain-like"/>
    <property type="match status" value="1"/>
</dbReference>
<dbReference type="PROSITE" id="PS00027">
    <property type="entry name" value="HOMEOBOX_1"/>
    <property type="match status" value="1"/>
</dbReference>
<proteinExistence type="predicted"/>
<dbReference type="PRINTS" id="PR00031">
    <property type="entry name" value="HTHREPRESSR"/>
</dbReference>
<dbReference type="CDD" id="cd00086">
    <property type="entry name" value="homeodomain"/>
    <property type="match status" value="1"/>
</dbReference>
<feature type="compositionally biased region" description="Polar residues" evidence="7">
    <location>
        <begin position="1"/>
        <end position="17"/>
    </location>
</feature>
<dbReference type="AlphaFoldDB" id="A0A8J5JTM6"/>
<name>A0A8J5JTM6_HOMAM</name>
<feature type="compositionally biased region" description="Acidic residues" evidence="7">
    <location>
        <begin position="185"/>
        <end position="195"/>
    </location>
</feature>
<dbReference type="SMART" id="SM00389">
    <property type="entry name" value="HOX"/>
    <property type="match status" value="1"/>
</dbReference>
<evidence type="ECO:0000313" key="9">
    <source>
        <dbReference type="EMBL" id="KAG7160768.1"/>
    </source>
</evidence>
<feature type="compositionally biased region" description="Acidic residues" evidence="7">
    <location>
        <begin position="157"/>
        <end position="178"/>
    </location>
</feature>
<dbReference type="Proteomes" id="UP000747542">
    <property type="component" value="Unassembled WGS sequence"/>
</dbReference>
<evidence type="ECO:0000256" key="5">
    <source>
        <dbReference type="PROSITE-ProRule" id="PRU00108"/>
    </source>
</evidence>
<sequence length="255" mass="29024">MKNYEVTSPSTPARSNSPPVPVPVPVYVRTRPSAVPDTSTKKCRRSRTVFTELQLVGLERRFEAQKYLSTPDRVDLARSLGLTQLQVKTWYQNRRMKWKKQVMLEGSKEPPTKPKGRPKKNSVPSFAELQRMREEEEERKRRTTQEETTQTITLTTPEEEGGEEEEEEDEEEEEEGEEGGGGGGDGDDDEEEVDVGVEMRLMGTDMEVQDGVECYGGEGNLFDGGEAKRRRRRRDLDKKRSSSREVKDKPASPVL</sequence>
<evidence type="ECO:0000256" key="4">
    <source>
        <dbReference type="ARBA" id="ARBA00023242"/>
    </source>
</evidence>
<feature type="compositionally biased region" description="Low complexity" evidence="7">
    <location>
        <begin position="146"/>
        <end position="156"/>
    </location>
</feature>
<feature type="region of interest" description="Disordered" evidence="7">
    <location>
        <begin position="1"/>
        <end position="25"/>
    </location>
</feature>
<evidence type="ECO:0000256" key="7">
    <source>
        <dbReference type="SAM" id="MobiDB-lite"/>
    </source>
</evidence>
<dbReference type="InterPro" id="IPR017970">
    <property type="entry name" value="Homeobox_CS"/>
</dbReference>
<protein>
    <submittedName>
        <fullName evidence="9">Homeobox protein BarH-like 1-like</fullName>
    </submittedName>
</protein>
<dbReference type="GO" id="GO:0000981">
    <property type="term" value="F:DNA-binding transcription factor activity, RNA polymerase II-specific"/>
    <property type="evidence" value="ECO:0007669"/>
    <property type="project" value="InterPro"/>
</dbReference>
<evidence type="ECO:0000256" key="1">
    <source>
        <dbReference type="ARBA" id="ARBA00004123"/>
    </source>
</evidence>
<dbReference type="Pfam" id="PF00046">
    <property type="entry name" value="Homeodomain"/>
    <property type="match status" value="1"/>
</dbReference>
<dbReference type="EMBL" id="JAHLQT010030798">
    <property type="protein sequence ID" value="KAG7160768.1"/>
    <property type="molecule type" value="Genomic_DNA"/>
</dbReference>
<keyword evidence="4 5" id="KW-0539">Nucleus</keyword>
<feature type="compositionally biased region" description="Basic and acidic residues" evidence="7">
    <location>
        <begin position="234"/>
        <end position="255"/>
    </location>
</feature>
<evidence type="ECO:0000256" key="6">
    <source>
        <dbReference type="RuleBase" id="RU000682"/>
    </source>
</evidence>
<keyword evidence="3 5" id="KW-0371">Homeobox</keyword>
<keyword evidence="10" id="KW-1185">Reference proteome</keyword>
<evidence type="ECO:0000259" key="8">
    <source>
        <dbReference type="PROSITE" id="PS50071"/>
    </source>
</evidence>
<gene>
    <name evidence="9" type="primary">barx1-L</name>
    <name evidence="9" type="ORF">Hamer_G021378</name>
</gene>
<feature type="compositionally biased region" description="Basic and acidic residues" evidence="7">
    <location>
        <begin position="130"/>
        <end position="145"/>
    </location>
</feature>
<dbReference type="InterPro" id="IPR020479">
    <property type="entry name" value="HD_metazoa"/>
</dbReference>
<evidence type="ECO:0000256" key="2">
    <source>
        <dbReference type="ARBA" id="ARBA00023125"/>
    </source>
</evidence>
<organism evidence="9 10">
    <name type="scientific">Homarus americanus</name>
    <name type="common">American lobster</name>
    <dbReference type="NCBI Taxonomy" id="6706"/>
    <lineage>
        <taxon>Eukaryota</taxon>
        <taxon>Metazoa</taxon>
        <taxon>Ecdysozoa</taxon>
        <taxon>Arthropoda</taxon>
        <taxon>Crustacea</taxon>
        <taxon>Multicrustacea</taxon>
        <taxon>Malacostraca</taxon>
        <taxon>Eumalacostraca</taxon>
        <taxon>Eucarida</taxon>
        <taxon>Decapoda</taxon>
        <taxon>Pleocyemata</taxon>
        <taxon>Astacidea</taxon>
        <taxon>Nephropoidea</taxon>
        <taxon>Nephropidae</taxon>
        <taxon>Homarus</taxon>
    </lineage>
</organism>
<dbReference type="PROSITE" id="PS50071">
    <property type="entry name" value="HOMEOBOX_2"/>
    <property type="match status" value="1"/>
</dbReference>
<dbReference type="GO" id="GO:0003677">
    <property type="term" value="F:DNA binding"/>
    <property type="evidence" value="ECO:0007669"/>
    <property type="project" value="UniProtKB-UniRule"/>
</dbReference>
<feature type="DNA-binding region" description="Homeobox" evidence="5">
    <location>
        <begin position="43"/>
        <end position="102"/>
    </location>
</feature>
<feature type="domain" description="Homeobox" evidence="8">
    <location>
        <begin position="41"/>
        <end position="101"/>
    </location>
</feature>
<dbReference type="InterPro" id="IPR000047">
    <property type="entry name" value="HTH_motif"/>
</dbReference>
<keyword evidence="2 5" id="KW-0238">DNA-binding</keyword>
<dbReference type="InterPro" id="IPR050848">
    <property type="entry name" value="Homeobox_TF"/>
</dbReference>
<dbReference type="InterPro" id="IPR009057">
    <property type="entry name" value="Homeodomain-like_sf"/>
</dbReference>
<accession>A0A8J5JTM6</accession>
<dbReference type="SUPFAM" id="SSF46689">
    <property type="entry name" value="Homeodomain-like"/>
    <property type="match status" value="1"/>
</dbReference>
<comment type="subcellular location">
    <subcellularLocation>
        <location evidence="1 5 6">Nucleus</location>
    </subcellularLocation>
</comment>
<dbReference type="PANTHER" id="PTHR24333:SF11">
    <property type="entry name" value="HOMEOBOX PROTEIN BARH-LIKE 1B"/>
    <property type="match status" value="1"/>
</dbReference>